<dbReference type="EMBL" id="LLXH01000281">
    <property type="protein sequence ID" value="PKC69399.1"/>
    <property type="molecule type" value="Genomic_DNA"/>
</dbReference>
<proteinExistence type="predicted"/>
<accession>A0A2N0S1G7</accession>
<dbReference type="Proteomes" id="UP000232688">
    <property type="component" value="Unassembled WGS sequence"/>
</dbReference>
<dbReference type="AlphaFoldDB" id="A0A2N0S1G7"/>
<keyword evidence="1" id="KW-1133">Transmembrane helix</keyword>
<reference evidence="2 3" key="2">
    <citation type="submission" date="2017-10" db="EMBL/GenBank/DDBJ databases">
        <title>Genome analyses suggest a sexual origin of heterokaryosis in a supposedly ancient asexual fungus.</title>
        <authorList>
            <person name="Corradi N."/>
            <person name="Sedzielewska K."/>
            <person name="Noel J."/>
            <person name="Charron P."/>
            <person name="Farinelli L."/>
            <person name="Marton T."/>
            <person name="Kruger M."/>
            <person name="Pelin A."/>
            <person name="Brachmann A."/>
            <person name="Corradi N."/>
        </authorList>
    </citation>
    <scope>NUCLEOTIDE SEQUENCE [LARGE SCALE GENOMIC DNA]</scope>
    <source>
        <strain evidence="2 3">A1</strain>
    </source>
</reference>
<gene>
    <name evidence="2" type="ORF">RhiirA1_533506</name>
</gene>
<keyword evidence="1" id="KW-0812">Transmembrane</keyword>
<organism evidence="2 3">
    <name type="scientific">Rhizophagus irregularis</name>
    <dbReference type="NCBI Taxonomy" id="588596"/>
    <lineage>
        <taxon>Eukaryota</taxon>
        <taxon>Fungi</taxon>
        <taxon>Fungi incertae sedis</taxon>
        <taxon>Mucoromycota</taxon>
        <taxon>Glomeromycotina</taxon>
        <taxon>Glomeromycetes</taxon>
        <taxon>Glomerales</taxon>
        <taxon>Glomeraceae</taxon>
        <taxon>Rhizophagus</taxon>
    </lineage>
</organism>
<sequence length="249" mass="28119">MYINIDHYIFFINRRTRSKSYDNFNIPDNIDDFDKSSSNQKNNSSTLKISSIFKVKNYPKYLKGIQRMANTQNNYKIETIQQINKHVDDDEIHNNPNLHSEEQDELVIPDATTATTHHQCTTTPIFNADNTIDKKNILQSLHHRYNRSNENINDNLIITTPTTPTTQISPISPISPMLPTSPPPISPTSSSSSTIKPKPFTAFPANRKCRMMVSKIAGIIAIILVGGIVIYDLIKLALGSNEFDLSDNN</sequence>
<protein>
    <submittedName>
        <fullName evidence="2">Uncharacterized protein</fullName>
    </submittedName>
</protein>
<name>A0A2N0S1G7_9GLOM</name>
<feature type="transmembrane region" description="Helical" evidence="1">
    <location>
        <begin position="216"/>
        <end position="234"/>
    </location>
</feature>
<dbReference type="VEuPathDB" id="FungiDB:RhiirA1_533506"/>
<evidence type="ECO:0000256" key="1">
    <source>
        <dbReference type="SAM" id="Phobius"/>
    </source>
</evidence>
<keyword evidence="1" id="KW-0472">Membrane</keyword>
<evidence type="ECO:0000313" key="2">
    <source>
        <dbReference type="EMBL" id="PKC69399.1"/>
    </source>
</evidence>
<comment type="caution">
    <text evidence="2">The sequence shown here is derived from an EMBL/GenBank/DDBJ whole genome shotgun (WGS) entry which is preliminary data.</text>
</comment>
<reference evidence="2 3" key="1">
    <citation type="submission" date="2017-10" db="EMBL/GenBank/DDBJ databases">
        <title>Extensive intraspecific genome diversity in a model arbuscular mycorrhizal fungus.</title>
        <authorList>
            <person name="Chen E.C.H."/>
            <person name="Morin E."/>
            <person name="Baudet D."/>
            <person name="Noel J."/>
            <person name="Ndikumana S."/>
            <person name="Charron P."/>
            <person name="St-Onge C."/>
            <person name="Giorgi J."/>
            <person name="Grigoriev I.V."/>
            <person name="Roux C."/>
            <person name="Martin F.M."/>
            <person name="Corradi N."/>
        </authorList>
    </citation>
    <scope>NUCLEOTIDE SEQUENCE [LARGE SCALE GENOMIC DNA]</scope>
    <source>
        <strain evidence="2 3">A1</strain>
    </source>
</reference>
<evidence type="ECO:0000313" key="3">
    <source>
        <dbReference type="Proteomes" id="UP000232688"/>
    </source>
</evidence>